<dbReference type="OMA" id="FIFESEM"/>
<dbReference type="RefSeq" id="XP_024917224.1">
    <property type="nucleotide sequence ID" value="XM_025061456.1"/>
</dbReference>
<feature type="chain" id="PRO_5018197021" evidence="2">
    <location>
        <begin position="22"/>
        <end position="301"/>
    </location>
</feature>
<dbReference type="PANTHER" id="PTHR46013:SF4">
    <property type="entry name" value="B-CELL RECEPTOR CD22-RELATED"/>
    <property type="match status" value="1"/>
</dbReference>
<keyword evidence="2" id="KW-0732">Signal</keyword>
<dbReference type="InterPro" id="IPR007110">
    <property type="entry name" value="Ig-like_dom"/>
</dbReference>
<evidence type="ECO:0000256" key="1">
    <source>
        <dbReference type="SAM" id="Phobius"/>
    </source>
</evidence>
<protein>
    <submittedName>
        <fullName evidence="4">Uncharacterized LOC103388112</fullName>
    </submittedName>
</protein>
<dbReference type="InterPro" id="IPR036179">
    <property type="entry name" value="Ig-like_dom_sf"/>
</dbReference>
<dbReference type="SUPFAM" id="SSF48726">
    <property type="entry name" value="Immunoglobulin"/>
    <property type="match status" value="2"/>
</dbReference>
<proteinExistence type="predicted"/>
<dbReference type="STRING" id="244447.ENSCSEP00000001975"/>
<feature type="transmembrane region" description="Helical" evidence="1">
    <location>
        <begin position="222"/>
        <end position="245"/>
    </location>
</feature>
<organism evidence="4 5">
    <name type="scientific">Cynoglossus semilaevis</name>
    <name type="common">Tongue sole</name>
    <dbReference type="NCBI Taxonomy" id="244447"/>
    <lineage>
        <taxon>Eukaryota</taxon>
        <taxon>Metazoa</taxon>
        <taxon>Chordata</taxon>
        <taxon>Craniata</taxon>
        <taxon>Vertebrata</taxon>
        <taxon>Euteleostomi</taxon>
        <taxon>Actinopterygii</taxon>
        <taxon>Neopterygii</taxon>
        <taxon>Teleostei</taxon>
        <taxon>Neoteleostei</taxon>
        <taxon>Acanthomorphata</taxon>
        <taxon>Carangaria</taxon>
        <taxon>Pleuronectiformes</taxon>
        <taxon>Pleuronectoidei</taxon>
        <taxon>Cynoglossidae</taxon>
        <taxon>Cynoglossinae</taxon>
        <taxon>Cynoglossus</taxon>
    </lineage>
</organism>
<dbReference type="Proteomes" id="UP000265120">
    <property type="component" value="Chromosome 13"/>
</dbReference>
<dbReference type="KEGG" id="csem:103388112"/>
<dbReference type="InterPro" id="IPR003598">
    <property type="entry name" value="Ig_sub2"/>
</dbReference>
<feature type="signal peptide" evidence="2">
    <location>
        <begin position="1"/>
        <end position="21"/>
    </location>
</feature>
<dbReference type="Ensembl" id="ENSCSET00000002010.1">
    <property type="protein sequence ID" value="ENSCSEP00000001975.1"/>
    <property type="gene ID" value="ENSCSEG00000001339.1"/>
</dbReference>
<evidence type="ECO:0000256" key="2">
    <source>
        <dbReference type="SAM" id="SignalP"/>
    </source>
</evidence>
<name>A0A3P8UNY8_CYNSE</name>
<reference evidence="4 5" key="1">
    <citation type="journal article" date="2014" name="Nat. Genet.">
        <title>Whole-genome sequence of a flatfish provides insights into ZW sex chromosome evolution and adaptation to a benthic lifestyle.</title>
        <authorList>
            <person name="Chen S."/>
            <person name="Zhang G."/>
            <person name="Shao C."/>
            <person name="Huang Q."/>
            <person name="Liu G."/>
            <person name="Zhang P."/>
            <person name="Song W."/>
            <person name="An N."/>
            <person name="Chalopin D."/>
            <person name="Volff J.N."/>
            <person name="Hong Y."/>
            <person name="Li Q."/>
            <person name="Sha Z."/>
            <person name="Zhou H."/>
            <person name="Xie M."/>
            <person name="Yu Q."/>
            <person name="Liu Y."/>
            <person name="Xiang H."/>
            <person name="Wang N."/>
            <person name="Wu K."/>
            <person name="Yang C."/>
            <person name="Zhou Q."/>
            <person name="Liao X."/>
            <person name="Yang L."/>
            <person name="Hu Q."/>
            <person name="Zhang J."/>
            <person name="Meng L."/>
            <person name="Jin L."/>
            <person name="Tian Y."/>
            <person name="Lian J."/>
            <person name="Yang J."/>
            <person name="Miao G."/>
            <person name="Liu S."/>
            <person name="Liang Z."/>
            <person name="Yan F."/>
            <person name="Li Y."/>
            <person name="Sun B."/>
            <person name="Zhang H."/>
            <person name="Zhang J."/>
            <person name="Zhu Y."/>
            <person name="Du M."/>
            <person name="Zhao Y."/>
            <person name="Schartl M."/>
            <person name="Tang Q."/>
            <person name="Wang J."/>
        </authorList>
    </citation>
    <scope>NUCLEOTIDE SEQUENCE</scope>
</reference>
<dbReference type="SMART" id="SM00409">
    <property type="entry name" value="IG"/>
    <property type="match status" value="2"/>
</dbReference>
<sequence>MTVLMMVVFLELLVLITGVVPQSVILPPAVCAMTHSTVTLGCSFTPRITPIVRVRWCKDHPLCHKTTPTVYDSNRTKSNSRFLYLGDKTSNCTLQIQNLLKPDNGTYRFRMEATEEAGHFTNQTGVQISVKDQTVLSINTSSDNGEMFEGQDVTLRCTAPCTFYDLKVTWLKDDHTLSETSPTLHISPLTAGDSGNYSCSLKKSLSHRYQLQVTATGQQSELPLILGVTLGVSVVLCGVILVFIFKRKPAAVDDHQAATAMELEPQVRDITTPGDVSLNLTPHSCSQLTHVTTYFLVLAIC</sequence>
<dbReference type="GeneID" id="103388112"/>
<keyword evidence="5" id="KW-1185">Reference proteome</keyword>
<dbReference type="AlphaFoldDB" id="A0A3P8UNY8"/>
<keyword evidence="1" id="KW-0472">Membrane</keyword>
<reference evidence="4" key="3">
    <citation type="submission" date="2025-09" db="UniProtKB">
        <authorList>
            <consortium name="Ensembl"/>
        </authorList>
    </citation>
    <scope>IDENTIFICATION</scope>
</reference>
<dbReference type="Pfam" id="PF13895">
    <property type="entry name" value="Ig_2"/>
    <property type="match status" value="1"/>
</dbReference>
<feature type="domain" description="Ig-like" evidence="3">
    <location>
        <begin position="21"/>
        <end position="129"/>
    </location>
</feature>
<dbReference type="OrthoDB" id="8887244at2759"/>
<dbReference type="SMART" id="SM00408">
    <property type="entry name" value="IGc2"/>
    <property type="match status" value="1"/>
</dbReference>
<accession>A0A3P8UNY8</accession>
<feature type="domain" description="Ig-like" evidence="3">
    <location>
        <begin position="133"/>
        <end position="214"/>
    </location>
</feature>
<reference evidence="4" key="2">
    <citation type="submission" date="2025-08" db="UniProtKB">
        <authorList>
            <consortium name="Ensembl"/>
        </authorList>
    </citation>
    <scope>IDENTIFICATION</scope>
</reference>
<dbReference type="PROSITE" id="PS50835">
    <property type="entry name" value="IG_LIKE"/>
    <property type="match status" value="2"/>
</dbReference>
<dbReference type="Pfam" id="PF07686">
    <property type="entry name" value="V-set"/>
    <property type="match status" value="1"/>
</dbReference>
<keyword evidence="1" id="KW-1133">Transmembrane helix</keyword>
<dbReference type="InterPro" id="IPR013106">
    <property type="entry name" value="Ig_V-set"/>
</dbReference>
<evidence type="ECO:0000259" key="3">
    <source>
        <dbReference type="PROSITE" id="PS50835"/>
    </source>
</evidence>
<dbReference type="InterPro" id="IPR013783">
    <property type="entry name" value="Ig-like_fold"/>
</dbReference>
<keyword evidence="1" id="KW-0812">Transmembrane</keyword>
<dbReference type="PANTHER" id="PTHR46013">
    <property type="entry name" value="VASCULAR CELL ADHESION MOLECULE 1"/>
    <property type="match status" value="1"/>
</dbReference>
<dbReference type="Gene3D" id="2.60.40.10">
    <property type="entry name" value="Immunoglobulins"/>
    <property type="match status" value="2"/>
</dbReference>
<dbReference type="InParanoid" id="A0A3P8UNY8"/>
<evidence type="ECO:0000313" key="4">
    <source>
        <dbReference type="Ensembl" id="ENSCSEP00000001975.1"/>
    </source>
</evidence>
<evidence type="ECO:0000313" key="5">
    <source>
        <dbReference type="Proteomes" id="UP000265120"/>
    </source>
</evidence>
<dbReference type="InterPro" id="IPR003599">
    <property type="entry name" value="Ig_sub"/>
</dbReference>